<comment type="caution">
    <text evidence="4">The sequence shown here is derived from an EMBL/GenBank/DDBJ whole genome shotgun (WGS) entry which is preliminary data.</text>
</comment>
<dbReference type="InterPro" id="IPR036661">
    <property type="entry name" value="Luciferase-like_sf"/>
</dbReference>
<accession>A0A942YBP7</accession>
<dbReference type="RefSeq" id="WP_213145585.1">
    <property type="nucleotide sequence ID" value="NZ_JAGYPE020000020.1"/>
</dbReference>
<dbReference type="SUPFAM" id="SSF51679">
    <property type="entry name" value="Bacterial luciferase-like"/>
    <property type="match status" value="1"/>
</dbReference>
<dbReference type="InterPro" id="IPR011251">
    <property type="entry name" value="Luciferase-like_dom"/>
</dbReference>
<feature type="domain" description="Luciferase-like" evidence="3">
    <location>
        <begin position="8"/>
        <end position="313"/>
    </location>
</feature>
<gene>
    <name evidence="5" type="ORF">KHB02_012960</name>
    <name evidence="4" type="ORF">KHB02_30655</name>
</gene>
<dbReference type="GO" id="GO:0016705">
    <property type="term" value="F:oxidoreductase activity, acting on paired donors, with incorporation or reduction of molecular oxygen"/>
    <property type="evidence" value="ECO:0007669"/>
    <property type="project" value="InterPro"/>
</dbReference>
<dbReference type="InterPro" id="IPR050766">
    <property type="entry name" value="Bact_Lucif_Oxidored"/>
</dbReference>
<dbReference type="PANTHER" id="PTHR30137">
    <property type="entry name" value="LUCIFERASE-LIKE MONOOXYGENASE"/>
    <property type="match status" value="1"/>
</dbReference>
<organism evidence="4">
    <name type="scientific">Neobacillus citreus</name>
    <dbReference type="NCBI Taxonomy" id="2833578"/>
    <lineage>
        <taxon>Bacteria</taxon>
        <taxon>Bacillati</taxon>
        <taxon>Bacillota</taxon>
        <taxon>Bacilli</taxon>
        <taxon>Bacillales</taxon>
        <taxon>Bacillaceae</taxon>
        <taxon>Neobacillus</taxon>
    </lineage>
</organism>
<dbReference type="GO" id="GO:0005829">
    <property type="term" value="C:cytosol"/>
    <property type="evidence" value="ECO:0007669"/>
    <property type="project" value="TreeGrafter"/>
</dbReference>
<sequence>MTNHKNEMSFGLFFLNSKSPFKSEDEELRNGLEQIKVADELGFHSAWMAEHNARDYGVVTSSTVYLAAAAAQTKRIKLGSAVARLPLHHPMQLAEEMTLVDVISNGRLYVGVGKGYDKLEFDAYNVDFDERHARFEESLDILKAALYNPRISYSGKFYNFNDIPINPRPIQQPGPPLFVMVSSNDASIINAAKDGYSFVLGGIKNDDTLHKINLYQETALAAGYSEEYVNEAMARSGKLLFVYVAETDEQAYEEFEEGLMWYMSERDNRPVFGVVQRDKVLDYNEFLKSENAIVGSPEKVRKDIEKFREETGLNNIICWMNIGGQPNDRVIKSMNLFSKEVMPYFCNVEAYQKI</sequence>
<dbReference type="AlphaFoldDB" id="A0A942YBP7"/>
<dbReference type="Pfam" id="PF00296">
    <property type="entry name" value="Bac_luciferase"/>
    <property type="match status" value="1"/>
</dbReference>
<dbReference type="EMBL" id="JAGYPE010000006">
    <property type="protein sequence ID" value="MBS4185751.1"/>
    <property type="molecule type" value="Genomic_DNA"/>
</dbReference>
<protein>
    <submittedName>
        <fullName evidence="4">LLM class flavin-dependent oxidoreductase</fullName>
    </submittedName>
</protein>
<keyword evidence="2" id="KW-0503">Monooxygenase</keyword>
<reference evidence="4" key="1">
    <citation type="submission" date="2021-05" db="EMBL/GenBank/DDBJ databases">
        <title>Novel Bacillus species.</title>
        <authorList>
            <person name="Liu G."/>
        </authorList>
    </citation>
    <scope>NUCLEOTIDE SEQUENCE</scope>
    <source>
        <strain evidence="4 6">FJAT-50051</strain>
    </source>
</reference>
<dbReference type="GO" id="GO:0004497">
    <property type="term" value="F:monooxygenase activity"/>
    <property type="evidence" value="ECO:0007669"/>
    <property type="project" value="UniProtKB-KW"/>
</dbReference>
<keyword evidence="1" id="KW-0560">Oxidoreductase</keyword>
<proteinExistence type="predicted"/>
<dbReference type="PANTHER" id="PTHR30137:SF8">
    <property type="entry name" value="BLR5498 PROTEIN"/>
    <property type="match status" value="1"/>
</dbReference>
<evidence type="ECO:0000313" key="4">
    <source>
        <dbReference type="EMBL" id="MBS4185751.1"/>
    </source>
</evidence>
<evidence type="ECO:0000259" key="3">
    <source>
        <dbReference type="Pfam" id="PF00296"/>
    </source>
</evidence>
<dbReference type="Proteomes" id="UP000677265">
    <property type="component" value="Unassembled WGS sequence"/>
</dbReference>
<evidence type="ECO:0000313" key="6">
    <source>
        <dbReference type="Proteomes" id="UP000677265"/>
    </source>
</evidence>
<evidence type="ECO:0000313" key="5">
    <source>
        <dbReference type="EMBL" id="MCH6266432.1"/>
    </source>
</evidence>
<keyword evidence="6" id="KW-1185">Reference proteome</keyword>
<dbReference type="Gene3D" id="3.20.20.30">
    <property type="entry name" value="Luciferase-like domain"/>
    <property type="match status" value="1"/>
</dbReference>
<name>A0A942YBP7_9BACI</name>
<evidence type="ECO:0000256" key="1">
    <source>
        <dbReference type="ARBA" id="ARBA00023002"/>
    </source>
</evidence>
<evidence type="ECO:0000256" key="2">
    <source>
        <dbReference type="ARBA" id="ARBA00023033"/>
    </source>
</evidence>
<dbReference type="EMBL" id="JAGYPE020000020">
    <property type="protein sequence ID" value="MCH6266432.1"/>
    <property type="molecule type" value="Genomic_DNA"/>
</dbReference>